<dbReference type="InterPro" id="IPR039893">
    <property type="entry name" value="CEP120-like"/>
</dbReference>
<reference evidence="2" key="1">
    <citation type="submission" date="2020-04" db="EMBL/GenBank/DDBJ databases">
        <authorList>
            <person name="Alioto T."/>
            <person name="Alioto T."/>
            <person name="Gomez Garrido J."/>
        </authorList>
    </citation>
    <scope>NUCLEOTIDE SEQUENCE</scope>
    <source>
        <strain evidence="2">A484AB</strain>
    </source>
</reference>
<feature type="region of interest" description="Disordered" evidence="1">
    <location>
        <begin position="322"/>
        <end position="365"/>
    </location>
</feature>
<name>A0A6S7G1N1_PARCT</name>
<accession>A0A6S7G1N1</accession>
<evidence type="ECO:0000313" key="3">
    <source>
        <dbReference type="Proteomes" id="UP001152795"/>
    </source>
</evidence>
<gene>
    <name evidence="2" type="ORF">PACLA_8A060434</name>
</gene>
<feature type="compositionally biased region" description="Basic and acidic residues" evidence="1">
    <location>
        <begin position="353"/>
        <end position="365"/>
    </location>
</feature>
<protein>
    <submittedName>
        <fullName evidence="2">Centrosomal of 120 kDa</fullName>
    </submittedName>
</protein>
<feature type="compositionally biased region" description="Basic and acidic residues" evidence="1">
    <location>
        <begin position="322"/>
        <end position="331"/>
    </location>
</feature>
<keyword evidence="3" id="KW-1185">Reference proteome</keyword>
<evidence type="ECO:0000256" key="1">
    <source>
        <dbReference type="SAM" id="MobiDB-lite"/>
    </source>
</evidence>
<dbReference type="GO" id="GO:1903724">
    <property type="term" value="P:positive regulation of centriole elongation"/>
    <property type="evidence" value="ECO:0007669"/>
    <property type="project" value="TreeGrafter"/>
</dbReference>
<feature type="non-terminal residue" evidence="2">
    <location>
        <position position="1"/>
    </location>
</feature>
<comment type="caution">
    <text evidence="2">The sequence shown here is derived from an EMBL/GenBank/DDBJ whole genome shotgun (WGS) entry which is preliminary data.</text>
</comment>
<dbReference type="EMBL" id="CACRXK020000514">
    <property type="protein sequence ID" value="CAB3982542.1"/>
    <property type="molecule type" value="Genomic_DNA"/>
</dbReference>
<evidence type="ECO:0000313" key="2">
    <source>
        <dbReference type="EMBL" id="CAB3982542.1"/>
    </source>
</evidence>
<proteinExistence type="predicted"/>
<dbReference type="OrthoDB" id="332250at2759"/>
<dbReference type="PANTHER" id="PTHR21574:SF0">
    <property type="entry name" value="CENTROSOMAL PROTEIN OF 120 KDA"/>
    <property type="match status" value="1"/>
</dbReference>
<dbReference type="AlphaFoldDB" id="A0A6S7G1N1"/>
<organism evidence="2 3">
    <name type="scientific">Paramuricea clavata</name>
    <name type="common">Red gorgonian</name>
    <name type="synonym">Violescent sea-whip</name>
    <dbReference type="NCBI Taxonomy" id="317549"/>
    <lineage>
        <taxon>Eukaryota</taxon>
        <taxon>Metazoa</taxon>
        <taxon>Cnidaria</taxon>
        <taxon>Anthozoa</taxon>
        <taxon>Octocorallia</taxon>
        <taxon>Malacalcyonacea</taxon>
        <taxon>Plexauridae</taxon>
        <taxon>Paramuricea</taxon>
    </lineage>
</organism>
<dbReference type="Proteomes" id="UP001152795">
    <property type="component" value="Unassembled WGS sequence"/>
</dbReference>
<dbReference type="PANTHER" id="PTHR21574">
    <property type="entry name" value="CENTROSOMAL PROTEIN OF 120 KDA"/>
    <property type="match status" value="1"/>
</dbReference>
<dbReference type="GO" id="GO:0005813">
    <property type="term" value="C:centrosome"/>
    <property type="evidence" value="ECO:0007669"/>
    <property type="project" value="TreeGrafter"/>
</dbReference>
<sequence>LTHLYLSCVTYILSNCKAFAQTLIFNNLRKQANACHLLIEDACFIQMKRNEVSHLIIYCLNCIRRDRNSTNKTGHRLFANQKELYNTVILYEKRFSRAPFISEIVGSIDLMHNDENFELFNFILFIILFYSCCGLVTPQESVNKSQKSCVFHRVLRFPRTGKVERVVLTIFNFRTILRDTKNHAVSYYSDTAIDQRKIRWFDEKLDSSMGRAACQNNMKQLCFVIRYNLDLGCNLFFKSAVELERKLESANKSKIHYKQQWGKALKELGKVKQSEQTAAKARLKQQEKELEEMRLRFLAAQEKEIANTERKELEDIKNELNRLKDQERSKQQDTVTQQQEHLHSQQEAAMLAAREREETQRKEELDSKIAKLIEERDTLLQTGVYTTEDRIISELDRQIREAIASKT</sequence>